<evidence type="ECO:0000313" key="4">
    <source>
        <dbReference type="Proteomes" id="UP000008237"/>
    </source>
</evidence>
<dbReference type="AlphaFoldDB" id="E2BR83"/>
<dbReference type="InParanoid" id="E2BR83"/>
<accession>E2BR83</accession>
<feature type="compositionally biased region" description="Basic residues" evidence="1">
    <location>
        <begin position="126"/>
        <end position="139"/>
    </location>
</feature>
<feature type="region of interest" description="Disordered" evidence="1">
    <location>
        <begin position="97"/>
        <end position="158"/>
    </location>
</feature>
<dbReference type="EMBL" id="GL449919">
    <property type="protein sequence ID" value="EFN81799.1"/>
    <property type="molecule type" value="Genomic_DNA"/>
</dbReference>
<evidence type="ECO:0000313" key="3">
    <source>
        <dbReference type="EMBL" id="EFN81799.1"/>
    </source>
</evidence>
<proteinExistence type="predicted"/>
<evidence type="ECO:0000256" key="1">
    <source>
        <dbReference type="SAM" id="MobiDB-lite"/>
    </source>
</evidence>
<dbReference type="Proteomes" id="UP000008237">
    <property type="component" value="Unassembled WGS sequence"/>
</dbReference>
<keyword evidence="4" id="KW-1185">Reference proteome</keyword>
<protein>
    <recommendedName>
        <fullName evidence="2">Mutator-like transposase domain-containing protein</fullName>
    </recommendedName>
</protein>
<gene>
    <name evidence="3" type="ORF">EAI_04162</name>
</gene>
<name>E2BR83_HARSA</name>
<sequence>MEADTGADLINNSKILHDTGLNVLVVIGDEDSSTIAAVRKGNPYKIYKLADKNHLKKNFGKELYDLAKFYKELNKTGVIKHIKKCFSYAIAQNKGKSVSTEDIEDKNNNKGLHAASGSKVNAEQNKRRKKRTLITKTKKSKAESEEEDPDDFSCHDDSSTLETFSDLENDLSNREEDRELVPGQITKVKKNGAIVKSMVKTGKAWKWPDGCEDILYYEWNDILSHIKEPKKVSKTRKLYRVLELDFQWG</sequence>
<feature type="domain" description="Mutator-like transposase" evidence="2">
    <location>
        <begin position="1"/>
        <end position="97"/>
    </location>
</feature>
<reference evidence="3 4" key="1">
    <citation type="journal article" date="2010" name="Science">
        <title>Genomic comparison of the ants Camponotus floridanus and Harpegnathos saltator.</title>
        <authorList>
            <person name="Bonasio R."/>
            <person name="Zhang G."/>
            <person name="Ye C."/>
            <person name="Mutti N.S."/>
            <person name="Fang X."/>
            <person name="Qin N."/>
            <person name="Donahue G."/>
            <person name="Yang P."/>
            <person name="Li Q."/>
            <person name="Li C."/>
            <person name="Zhang P."/>
            <person name="Huang Z."/>
            <person name="Berger S.L."/>
            <person name="Reinberg D."/>
            <person name="Wang J."/>
            <person name="Liebig J."/>
        </authorList>
    </citation>
    <scope>NUCLEOTIDE SEQUENCE [LARGE SCALE GENOMIC DNA]</scope>
    <source>
        <strain evidence="3 4">R22 G/1</strain>
    </source>
</reference>
<dbReference type="Pfam" id="PF20700">
    <property type="entry name" value="Mutator"/>
    <property type="match status" value="1"/>
</dbReference>
<dbReference type="InterPro" id="IPR049012">
    <property type="entry name" value="Mutator_transp_dom"/>
</dbReference>
<evidence type="ECO:0000259" key="2">
    <source>
        <dbReference type="Pfam" id="PF20700"/>
    </source>
</evidence>
<organism evidence="4">
    <name type="scientific">Harpegnathos saltator</name>
    <name type="common">Jerdon's jumping ant</name>
    <dbReference type="NCBI Taxonomy" id="610380"/>
    <lineage>
        <taxon>Eukaryota</taxon>
        <taxon>Metazoa</taxon>
        <taxon>Ecdysozoa</taxon>
        <taxon>Arthropoda</taxon>
        <taxon>Hexapoda</taxon>
        <taxon>Insecta</taxon>
        <taxon>Pterygota</taxon>
        <taxon>Neoptera</taxon>
        <taxon>Endopterygota</taxon>
        <taxon>Hymenoptera</taxon>
        <taxon>Apocrita</taxon>
        <taxon>Aculeata</taxon>
        <taxon>Formicoidea</taxon>
        <taxon>Formicidae</taxon>
        <taxon>Ponerinae</taxon>
        <taxon>Ponerini</taxon>
        <taxon>Harpegnathos</taxon>
    </lineage>
</organism>